<comment type="caution">
    <text evidence="2">The sequence shown here is derived from an EMBL/GenBank/DDBJ whole genome shotgun (WGS) entry which is preliminary data.</text>
</comment>
<dbReference type="InterPro" id="IPR037465">
    <property type="entry name" value="YlxR"/>
</dbReference>
<dbReference type="SUPFAM" id="SSF64376">
    <property type="entry name" value="YlxR-like"/>
    <property type="match status" value="1"/>
</dbReference>
<gene>
    <name evidence="2" type="ORF">DFJ65_1754</name>
</gene>
<protein>
    <recommendedName>
        <fullName evidence="1">YlxR domain-containing protein</fullName>
    </recommendedName>
</protein>
<sequence length="121" mass="13295">MPPDGSPPSPRKPLHAGLRTCVGCRARDERSALVHLVAQTAGGPPPRWQVVVDERGGLPGRGAWLHPRAECVERAIARKAFGRALRTPEPVDTTPLQEWWAMQDLETPPGVASQEKNRKRV</sequence>
<dbReference type="AlphaFoldDB" id="A0A3D9UMQ2"/>
<dbReference type="InterPro" id="IPR035931">
    <property type="entry name" value="YlxR-like_sf"/>
</dbReference>
<accession>A0A3D9UMQ2</accession>
<dbReference type="Gene3D" id="3.30.1230.10">
    <property type="entry name" value="YlxR-like"/>
    <property type="match status" value="1"/>
</dbReference>
<dbReference type="PANTHER" id="PTHR34215:SF1">
    <property type="entry name" value="YLXR DOMAIN-CONTAINING PROTEIN"/>
    <property type="match status" value="1"/>
</dbReference>
<name>A0A3D9UMQ2_9MICO</name>
<keyword evidence="3" id="KW-1185">Reference proteome</keyword>
<feature type="domain" description="YlxR" evidence="1">
    <location>
        <begin position="19"/>
        <end position="90"/>
    </location>
</feature>
<dbReference type="Proteomes" id="UP000256253">
    <property type="component" value="Unassembled WGS sequence"/>
</dbReference>
<organism evidence="2 3">
    <name type="scientific">Calidifontibacter indicus</name>
    <dbReference type="NCBI Taxonomy" id="419650"/>
    <lineage>
        <taxon>Bacteria</taxon>
        <taxon>Bacillati</taxon>
        <taxon>Actinomycetota</taxon>
        <taxon>Actinomycetes</taxon>
        <taxon>Micrococcales</taxon>
        <taxon>Dermacoccaceae</taxon>
        <taxon>Calidifontibacter</taxon>
    </lineage>
</organism>
<evidence type="ECO:0000259" key="1">
    <source>
        <dbReference type="Pfam" id="PF04296"/>
    </source>
</evidence>
<reference evidence="2 3" key="1">
    <citation type="submission" date="2018-08" db="EMBL/GenBank/DDBJ databases">
        <title>Sequencing the genomes of 1000 actinobacteria strains.</title>
        <authorList>
            <person name="Klenk H.-P."/>
        </authorList>
    </citation>
    <scope>NUCLEOTIDE SEQUENCE [LARGE SCALE GENOMIC DNA]</scope>
    <source>
        <strain evidence="2 3">DSM 22967</strain>
    </source>
</reference>
<evidence type="ECO:0000313" key="2">
    <source>
        <dbReference type="EMBL" id="REF30738.1"/>
    </source>
</evidence>
<proteinExistence type="predicted"/>
<dbReference type="InterPro" id="IPR007393">
    <property type="entry name" value="YlxR_dom"/>
</dbReference>
<dbReference type="PANTHER" id="PTHR34215">
    <property type="entry name" value="BLL0784 PROTEIN"/>
    <property type="match status" value="1"/>
</dbReference>
<dbReference type="EMBL" id="QTUA01000001">
    <property type="protein sequence ID" value="REF30738.1"/>
    <property type="molecule type" value="Genomic_DNA"/>
</dbReference>
<evidence type="ECO:0000313" key="3">
    <source>
        <dbReference type="Proteomes" id="UP000256253"/>
    </source>
</evidence>
<dbReference type="Pfam" id="PF04296">
    <property type="entry name" value="YlxR"/>
    <property type="match status" value="1"/>
</dbReference>
<dbReference type="OrthoDB" id="5244965at2"/>